<evidence type="ECO:0000313" key="3">
    <source>
        <dbReference type="Proteomes" id="UP000050360"/>
    </source>
</evidence>
<evidence type="ECO:0000313" key="2">
    <source>
        <dbReference type="EMBL" id="KPQ41852.1"/>
    </source>
</evidence>
<dbReference type="Proteomes" id="UP000050360">
    <property type="component" value="Unassembled WGS sequence"/>
</dbReference>
<keyword evidence="1" id="KW-0472">Membrane</keyword>
<reference evidence="2 3" key="1">
    <citation type="submission" date="2015-09" db="EMBL/GenBank/DDBJ databases">
        <title>A metagenomics-based metabolic model of nitrate-dependent anaerobic oxidation of methane by Methanoperedens-like archaea.</title>
        <authorList>
            <person name="Arshad A."/>
            <person name="Speth D.R."/>
            <person name="De Graaf R.M."/>
            <person name="Op Den Camp H.J."/>
            <person name="Jetten M.S."/>
            <person name="Welte C.U."/>
        </authorList>
    </citation>
    <scope>NUCLEOTIDE SEQUENCE [LARGE SCALE GENOMIC DNA]</scope>
</reference>
<sequence>MAHMAKVEVVMDEKALFARRMLNFKLVKLSWALFFILIGGSWILESLKKIDKHRKMGNHLCRMRCNPSFVEPAAGRLEDQYQ</sequence>
<comment type="caution">
    <text evidence="2">The sequence shown here is derived from an EMBL/GenBank/DDBJ whole genome shotgun (WGS) entry which is preliminary data.</text>
</comment>
<keyword evidence="1" id="KW-1133">Transmembrane helix</keyword>
<accession>A0A0P8A1I1</accession>
<organism evidence="2 3">
    <name type="scientific">Candidatus Methanoperedens nitratireducens</name>
    <dbReference type="NCBI Taxonomy" id="1392998"/>
    <lineage>
        <taxon>Archaea</taxon>
        <taxon>Methanobacteriati</taxon>
        <taxon>Methanobacteriota</taxon>
        <taxon>Stenosarchaea group</taxon>
        <taxon>Methanomicrobia</taxon>
        <taxon>Methanosarcinales</taxon>
        <taxon>ANME-2 cluster</taxon>
        <taxon>Candidatus Methanoperedentaceae</taxon>
        <taxon>Candidatus Methanoperedens</taxon>
    </lineage>
</organism>
<dbReference type="EMBL" id="LKCM01000292">
    <property type="protein sequence ID" value="KPQ41852.1"/>
    <property type="molecule type" value="Genomic_DNA"/>
</dbReference>
<protein>
    <submittedName>
        <fullName evidence="2">Uncharacterized protein</fullName>
    </submittedName>
</protein>
<name>A0A0P8A1I1_9EURY</name>
<gene>
    <name evidence="2" type="ORF">MPEBLZ_03591</name>
</gene>
<feature type="transmembrane region" description="Helical" evidence="1">
    <location>
        <begin position="29"/>
        <end position="47"/>
    </location>
</feature>
<keyword evidence="1" id="KW-0812">Transmembrane</keyword>
<evidence type="ECO:0000256" key="1">
    <source>
        <dbReference type="SAM" id="Phobius"/>
    </source>
</evidence>
<dbReference type="AlphaFoldDB" id="A0A0P8A1I1"/>
<proteinExistence type="predicted"/>